<protein>
    <submittedName>
        <fullName evidence="4">TetR family transcriptional regulator</fullName>
    </submittedName>
</protein>
<dbReference type="AlphaFoldDB" id="A0A6N8IRG3"/>
<dbReference type="PRINTS" id="PR00455">
    <property type="entry name" value="HTHTETR"/>
</dbReference>
<dbReference type="SUPFAM" id="SSF46689">
    <property type="entry name" value="Homeodomain-like"/>
    <property type="match status" value="1"/>
</dbReference>
<dbReference type="InterPro" id="IPR001647">
    <property type="entry name" value="HTH_TetR"/>
</dbReference>
<keyword evidence="5" id="KW-1185">Reference proteome</keyword>
<comment type="caution">
    <text evidence="4">The sequence shown here is derived from an EMBL/GenBank/DDBJ whole genome shotgun (WGS) entry which is preliminary data.</text>
</comment>
<dbReference type="PANTHER" id="PTHR30328">
    <property type="entry name" value="TRANSCRIPTIONAL REPRESSOR"/>
    <property type="match status" value="1"/>
</dbReference>
<dbReference type="InterPro" id="IPR036271">
    <property type="entry name" value="Tet_transcr_reg_TetR-rel_C_sf"/>
</dbReference>
<evidence type="ECO:0000256" key="2">
    <source>
        <dbReference type="PROSITE-ProRule" id="PRU00335"/>
    </source>
</evidence>
<sequence length="309" mass="34336">MILCPSSKARIFCLSDSSIGAPCPQGAEARTSCYFRNGVRLMFVRTDVRTDRAAGQGRSRLPNTAAMANCDRNEFVMPVKADQNLVSSEALPEKRGRGRPRLDPASQKTRSAILNGAIKVFSRHGYDAGSIEKISLEANSVDRMVYYYFGSKQGLYNAALEEMYRQMGAAEEAVEIDLAEPRKAVAKIVRFIFDYYRAHPELIVLLNNENMHKGMHLAKRRPAEPGGAASPILARVHAIVAEGQRTGVFRRGVKARHVYLMILASGYFFVSNRFTLSRFLGESLDDEAHAQWTAFVSDAVLRVLEKKAA</sequence>
<accession>A0A6N8IRG3</accession>
<keyword evidence="1 2" id="KW-0238">DNA-binding</keyword>
<evidence type="ECO:0000313" key="4">
    <source>
        <dbReference type="EMBL" id="MVQ29438.1"/>
    </source>
</evidence>
<dbReference type="SUPFAM" id="SSF48498">
    <property type="entry name" value="Tetracyclin repressor-like, C-terminal domain"/>
    <property type="match status" value="1"/>
</dbReference>
<dbReference type="Proteomes" id="UP000469385">
    <property type="component" value="Unassembled WGS sequence"/>
</dbReference>
<feature type="domain" description="HTH tetR-type" evidence="3">
    <location>
        <begin position="107"/>
        <end position="167"/>
    </location>
</feature>
<dbReference type="InterPro" id="IPR050109">
    <property type="entry name" value="HTH-type_TetR-like_transc_reg"/>
</dbReference>
<evidence type="ECO:0000259" key="3">
    <source>
        <dbReference type="PROSITE" id="PS50977"/>
    </source>
</evidence>
<reference evidence="4 5" key="1">
    <citation type="submission" date="2019-12" db="EMBL/GenBank/DDBJ databases">
        <authorList>
            <person name="Huq M.A."/>
        </authorList>
    </citation>
    <scope>NUCLEOTIDE SEQUENCE [LARGE SCALE GENOMIC DNA]</scope>
    <source>
        <strain evidence="4 5">MAH-25</strain>
    </source>
</reference>
<dbReference type="Gene3D" id="1.10.357.10">
    <property type="entry name" value="Tetracycline Repressor, domain 2"/>
    <property type="match status" value="1"/>
</dbReference>
<proteinExistence type="predicted"/>
<name>A0A6N8IRG3_9BURK</name>
<evidence type="ECO:0000256" key="1">
    <source>
        <dbReference type="ARBA" id="ARBA00023125"/>
    </source>
</evidence>
<dbReference type="GO" id="GO:0003677">
    <property type="term" value="F:DNA binding"/>
    <property type="evidence" value="ECO:0007669"/>
    <property type="project" value="UniProtKB-UniRule"/>
</dbReference>
<dbReference type="Pfam" id="PF00440">
    <property type="entry name" value="TetR_N"/>
    <property type="match status" value="1"/>
</dbReference>
<dbReference type="EMBL" id="WSEL01000003">
    <property type="protein sequence ID" value="MVQ29438.1"/>
    <property type="molecule type" value="Genomic_DNA"/>
</dbReference>
<feature type="DNA-binding region" description="H-T-H motif" evidence="2">
    <location>
        <begin position="130"/>
        <end position="149"/>
    </location>
</feature>
<dbReference type="Pfam" id="PF17938">
    <property type="entry name" value="TetR_C_29"/>
    <property type="match status" value="1"/>
</dbReference>
<dbReference type="PROSITE" id="PS50977">
    <property type="entry name" value="HTH_TETR_2"/>
    <property type="match status" value="1"/>
</dbReference>
<dbReference type="InterPro" id="IPR041474">
    <property type="entry name" value="NicS_C"/>
</dbReference>
<evidence type="ECO:0000313" key="5">
    <source>
        <dbReference type="Proteomes" id="UP000469385"/>
    </source>
</evidence>
<organism evidence="4 5">
    <name type="scientific">Ramlibacter pinisoli</name>
    <dbReference type="NCBI Taxonomy" id="2682844"/>
    <lineage>
        <taxon>Bacteria</taxon>
        <taxon>Pseudomonadati</taxon>
        <taxon>Pseudomonadota</taxon>
        <taxon>Betaproteobacteria</taxon>
        <taxon>Burkholderiales</taxon>
        <taxon>Comamonadaceae</taxon>
        <taxon>Ramlibacter</taxon>
    </lineage>
</organism>
<dbReference type="PANTHER" id="PTHR30328:SF54">
    <property type="entry name" value="HTH-TYPE TRANSCRIPTIONAL REPRESSOR SCO4008"/>
    <property type="match status" value="1"/>
</dbReference>
<gene>
    <name evidence="4" type="ORF">GON04_08265</name>
</gene>
<dbReference type="InterPro" id="IPR009057">
    <property type="entry name" value="Homeodomain-like_sf"/>
</dbReference>